<keyword evidence="2" id="KW-1185">Reference proteome</keyword>
<protein>
    <submittedName>
        <fullName evidence="1">Uncharacterized protein</fullName>
    </submittedName>
</protein>
<accession>A0ACC6RKY8</accession>
<name>A0ACC6RKY8_9BURK</name>
<organism evidence="1 2">
    <name type="scientific">Paraburkholderia unamae</name>
    <dbReference type="NCBI Taxonomy" id="219649"/>
    <lineage>
        <taxon>Bacteria</taxon>
        <taxon>Pseudomonadati</taxon>
        <taxon>Pseudomonadota</taxon>
        <taxon>Betaproteobacteria</taxon>
        <taxon>Burkholderiales</taxon>
        <taxon>Burkholderiaceae</taxon>
        <taxon>Paraburkholderia</taxon>
    </lineage>
</organism>
<proteinExistence type="predicted"/>
<comment type="caution">
    <text evidence="1">The sequence shown here is derived from an EMBL/GenBank/DDBJ whole genome shotgun (WGS) entry which is preliminary data.</text>
</comment>
<evidence type="ECO:0000313" key="2">
    <source>
        <dbReference type="Proteomes" id="UP001392318"/>
    </source>
</evidence>
<dbReference type="EMBL" id="JAYMRU010000014">
    <property type="protein sequence ID" value="MEM5402369.1"/>
    <property type="molecule type" value="Genomic_DNA"/>
</dbReference>
<dbReference type="Proteomes" id="UP001392318">
    <property type="component" value="Unassembled WGS sequence"/>
</dbReference>
<sequence length="96" mass="10404">MSTTWQLAVVLIFFCDLFGVATQAGKRLKQSIAVCKRISRKSSNFFIGPLGGLQTASKRPPNGRQAGFSVAKVPAGHAETRPAKALKTHIHAPFRQ</sequence>
<evidence type="ECO:0000313" key="1">
    <source>
        <dbReference type="EMBL" id="MEM5402369.1"/>
    </source>
</evidence>
<reference evidence="1" key="1">
    <citation type="submission" date="2024-01" db="EMBL/GenBank/DDBJ databases">
        <title>The diversity of rhizobia nodulating Mimosa spp. in eleven states of Brazil covering several biomes is determined by host plant, location, and edaphic factors.</title>
        <authorList>
            <person name="Rouws L."/>
            <person name="Barauna A."/>
            <person name="Beukes C."/>
            <person name="De Faria S.M."/>
            <person name="Gross E."/>
            <person name="Dos Reis Junior F.B."/>
            <person name="Simon M."/>
            <person name="Maluk M."/>
            <person name="Odee D.W."/>
            <person name="Kenicer G."/>
            <person name="Young J.P.W."/>
            <person name="Reis V.M."/>
            <person name="Zilli J."/>
            <person name="James E.K."/>
        </authorList>
    </citation>
    <scope>NUCLEOTIDE SEQUENCE</scope>
    <source>
        <strain evidence="1">JPY452</strain>
    </source>
</reference>
<gene>
    <name evidence="1" type="ORF">VSR83_20080</name>
</gene>